<dbReference type="RefSeq" id="WP_132922550.1">
    <property type="nucleotide sequence ID" value="NZ_SJOI01000001.1"/>
</dbReference>
<dbReference type="Pfam" id="PF16080">
    <property type="entry name" value="Phage_holin_2_3"/>
    <property type="match status" value="1"/>
</dbReference>
<evidence type="ECO:0000256" key="1">
    <source>
        <dbReference type="SAM" id="Phobius"/>
    </source>
</evidence>
<protein>
    <submittedName>
        <fullName evidence="2">HP1 family holin</fullName>
    </submittedName>
</protein>
<dbReference type="EMBL" id="SJOI01000001">
    <property type="protein sequence ID" value="TCL03706.1"/>
    <property type="molecule type" value="Genomic_DNA"/>
</dbReference>
<keyword evidence="1" id="KW-0472">Membrane</keyword>
<sequence length="69" mass="7639">MEKITTAMAYGIAALLAWFGGLSAEDKALLAGTALGLGTFLVNWHYRRKSYLLLARLGLCRGAYEEHHR</sequence>
<dbReference type="Proteomes" id="UP000294555">
    <property type="component" value="Unassembled WGS sequence"/>
</dbReference>
<accession>A0A4R1NG93</accession>
<dbReference type="InterPro" id="IPR032118">
    <property type="entry name" value="Phage_holin_HP1"/>
</dbReference>
<evidence type="ECO:0000313" key="3">
    <source>
        <dbReference type="Proteomes" id="UP000294555"/>
    </source>
</evidence>
<organism evidence="2 3">
    <name type="scientific">Sodalis ligni</name>
    <dbReference type="NCBI Taxonomy" id="2697027"/>
    <lineage>
        <taxon>Bacteria</taxon>
        <taxon>Pseudomonadati</taxon>
        <taxon>Pseudomonadota</taxon>
        <taxon>Gammaproteobacteria</taxon>
        <taxon>Enterobacterales</taxon>
        <taxon>Bruguierivoracaceae</taxon>
        <taxon>Sodalis</taxon>
    </lineage>
</organism>
<dbReference type="AlphaFoldDB" id="A0A4R1NG93"/>
<feature type="transmembrane region" description="Helical" evidence="1">
    <location>
        <begin position="29"/>
        <end position="46"/>
    </location>
</feature>
<proteinExistence type="predicted"/>
<name>A0A4R1NG93_9GAMM</name>
<keyword evidence="3" id="KW-1185">Reference proteome</keyword>
<gene>
    <name evidence="2" type="ORF">EZJ58_1784</name>
</gene>
<keyword evidence="1" id="KW-0812">Transmembrane</keyword>
<feature type="transmembrane region" description="Helical" evidence="1">
    <location>
        <begin position="7"/>
        <end position="23"/>
    </location>
</feature>
<keyword evidence="1" id="KW-1133">Transmembrane helix</keyword>
<comment type="caution">
    <text evidence="2">The sequence shown here is derived from an EMBL/GenBank/DDBJ whole genome shotgun (WGS) entry which is preliminary data.</text>
</comment>
<reference evidence="2 3" key="1">
    <citation type="submission" date="2019-02" db="EMBL/GenBank/DDBJ databases">
        <title>Investigation of anaerobic lignin degradation for improved lignocellulosic biofuels.</title>
        <authorList>
            <person name="Deangelis K."/>
        </authorList>
    </citation>
    <scope>NUCLEOTIDE SEQUENCE [LARGE SCALE GENOMIC DNA]</scope>
    <source>
        <strain evidence="2 3">159R</strain>
    </source>
</reference>
<evidence type="ECO:0000313" key="2">
    <source>
        <dbReference type="EMBL" id="TCL03706.1"/>
    </source>
</evidence>